<dbReference type="CDD" id="cd08646">
    <property type="entry name" value="FMT_core_Met-tRNA-FMT_N"/>
    <property type="match status" value="1"/>
</dbReference>
<dbReference type="EMBL" id="LQZG01000003">
    <property type="protein sequence ID" value="OAB87195.1"/>
    <property type="molecule type" value="Genomic_DNA"/>
</dbReference>
<dbReference type="GO" id="GO:0005829">
    <property type="term" value="C:cytosol"/>
    <property type="evidence" value="ECO:0007669"/>
    <property type="project" value="TreeGrafter"/>
</dbReference>
<keyword evidence="3 5" id="KW-0808">Transferase</keyword>
<dbReference type="CDD" id="cd08704">
    <property type="entry name" value="Met_tRNA_FMT_C"/>
    <property type="match status" value="1"/>
</dbReference>
<dbReference type="RefSeq" id="WP_068276173.1">
    <property type="nucleotide sequence ID" value="NZ_LQZG01000003.1"/>
</dbReference>
<dbReference type="InterPro" id="IPR036477">
    <property type="entry name" value="Formyl_transf_N_sf"/>
</dbReference>
<dbReference type="InterPro" id="IPR005794">
    <property type="entry name" value="Fmt"/>
</dbReference>
<evidence type="ECO:0000313" key="9">
    <source>
        <dbReference type="Proteomes" id="UP000076976"/>
    </source>
</evidence>
<comment type="function">
    <text evidence="5">Attaches a formyl group to the free amino group of methionyl-tRNA(fMet). The formyl group appears to play a dual role in the initiator identity of N-formylmethionyl-tRNA by promoting its recognition by IF2 and preventing the misappropriation of this tRNA by the elongation apparatus.</text>
</comment>
<dbReference type="AlphaFoldDB" id="A0A176QBY2"/>
<dbReference type="InterPro" id="IPR044135">
    <property type="entry name" value="Met-tRNA-FMT_C"/>
</dbReference>
<evidence type="ECO:0000256" key="4">
    <source>
        <dbReference type="ARBA" id="ARBA00022917"/>
    </source>
</evidence>
<dbReference type="NCBIfam" id="TIGR00460">
    <property type="entry name" value="fmt"/>
    <property type="match status" value="1"/>
</dbReference>
<keyword evidence="9" id="KW-1185">Reference proteome</keyword>
<dbReference type="STRING" id="262209.AWH69_12665"/>
<evidence type="ECO:0000313" key="8">
    <source>
        <dbReference type="EMBL" id="OAB87195.1"/>
    </source>
</evidence>
<comment type="similarity">
    <text evidence="1 5">Belongs to the Fmt family.</text>
</comment>
<dbReference type="Pfam" id="PF00551">
    <property type="entry name" value="Formyl_trans_N"/>
    <property type="match status" value="1"/>
</dbReference>
<comment type="catalytic activity">
    <reaction evidence="5">
        <text>L-methionyl-tRNA(fMet) + (6R)-10-formyltetrahydrofolate = N-formyl-L-methionyl-tRNA(fMet) + (6S)-5,6,7,8-tetrahydrofolate + H(+)</text>
        <dbReference type="Rhea" id="RHEA:24380"/>
        <dbReference type="Rhea" id="RHEA-COMP:9952"/>
        <dbReference type="Rhea" id="RHEA-COMP:9953"/>
        <dbReference type="ChEBI" id="CHEBI:15378"/>
        <dbReference type="ChEBI" id="CHEBI:57453"/>
        <dbReference type="ChEBI" id="CHEBI:78530"/>
        <dbReference type="ChEBI" id="CHEBI:78844"/>
        <dbReference type="ChEBI" id="CHEBI:195366"/>
        <dbReference type="EC" id="2.1.2.9"/>
    </reaction>
</comment>
<feature type="domain" description="Formyl transferase N-terminal" evidence="6">
    <location>
        <begin position="2"/>
        <end position="172"/>
    </location>
</feature>
<name>A0A176QBY2_9MICO</name>
<dbReference type="EC" id="2.1.2.9" evidence="2 5"/>
<evidence type="ECO:0000259" key="6">
    <source>
        <dbReference type="Pfam" id="PF00551"/>
    </source>
</evidence>
<evidence type="ECO:0000259" key="7">
    <source>
        <dbReference type="Pfam" id="PF02911"/>
    </source>
</evidence>
<dbReference type="InterPro" id="IPR011034">
    <property type="entry name" value="Formyl_transferase-like_C_sf"/>
</dbReference>
<dbReference type="HAMAP" id="MF_00182">
    <property type="entry name" value="Formyl_trans"/>
    <property type="match status" value="1"/>
</dbReference>
<comment type="caution">
    <text evidence="8">The sequence shown here is derived from an EMBL/GenBank/DDBJ whole genome shotgun (WGS) entry which is preliminary data.</text>
</comment>
<sequence>MRVIFAGTPDVAVPSLRLLLDSPHEVVAVLTRPDARSGRGRTLTPSPVRVVAQEAGVPVLAPRSLRDEGVAEQLAALEADVVAVVAYGALVPAALLAVPTHGWVNLHLSLLPAWRGAAPVQRAIMAGDEVSGATTFVIEEGLDTGPVLGTMTEQVRPDDTSGSLLARLGGAGAPLLLASLEGLVSGEITPQPQGADGVSHAPKLTAEEAEVRWSDPGFAVDRHVRGCTPDPGAWTTFRGDRLRVGPLDRSTQRLPDPRPELAPGELAVGKSWVLVGTADGPVRLGEVTPVGKRPMAAADWARGARVQAGERLADG</sequence>
<reference evidence="8 9" key="1">
    <citation type="submission" date="2016-01" db="EMBL/GenBank/DDBJ databases">
        <title>Janibacter melonis strain CD11_4 genome sequencing and assembly.</title>
        <authorList>
            <person name="Nair G.R."/>
            <person name="Kaur G."/>
            <person name="Chander A.M."/>
            <person name="Mayilraj S."/>
        </authorList>
    </citation>
    <scope>NUCLEOTIDE SEQUENCE [LARGE SCALE GENOMIC DNA]</scope>
    <source>
        <strain evidence="8 9">CD11-4</strain>
    </source>
</reference>
<dbReference type="Pfam" id="PF02911">
    <property type="entry name" value="Formyl_trans_C"/>
    <property type="match status" value="1"/>
</dbReference>
<accession>A0A176QBY2</accession>
<dbReference type="SUPFAM" id="SSF53328">
    <property type="entry name" value="Formyltransferase"/>
    <property type="match status" value="1"/>
</dbReference>
<gene>
    <name evidence="5" type="primary">fmt</name>
    <name evidence="8" type="ORF">AWH69_12665</name>
</gene>
<dbReference type="PANTHER" id="PTHR11138">
    <property type="entry name" value="METHIONYL-TRNA FORMYLTRANSFERASE"/>
    <property type="match status" value="1"/>
</dbReference>
<dbReference type="GO" id="GO:0004479">
    <property type="term" value="F:methionyl-tRNA formyltransferase activity"/>
    <property type="evidence" value="ECO:0007669"/>
    <property type="project" value="UniProtKB-UniRule"/>
</dbReference>
<dbReference type="InterPro" id="IPR005793">
    <property type="entry name" value="Formyl_trans_C"/>
</dbReference>
<evidence type="ECO:0000256" key="3">
    <source>
        <dbReference type="ARBA" id="ARBA00022679"/>
    </source>
</evidence>
<dbReference type="Proteomes" id="UP000076976">
    <property type="component" value="Unassembled WGS sequence"/>
</dbReference>
<dbReference type="Gene3D" id="3.40.50.12230">
    <property type="match status" value="1"/>
</dbReference>
<organism evidence="8 9">
    <name type="scientific">Janibacter melonis</name>
    <dbReference type="NCBI Taxonomy" id="262209"/>
    <lineage>
        <taxon>Bacteria</taxon>
        <taxon>Bacillati</taxon>
        <taxon>Actinomycetota</taxon>
        <taxon>Actinomycetes</taxon>
        <taxon>Micrococcales</taxon>
        <taxon>Intrasporangiaceae</taxon>
        <taxon>Janibacter</taxon>
    </lineage>
</organism>
<keyword evidence="4 5" id="KW-0648">Protein biosynthesis</keyword>
<dbReference type="SUPFAM" id="SSF50486">
    <property type="entry name" value="FMT C-terminal domain-like"/>
    <property type="match status" value="1"/>
</dbReference>
<dbReference type="PANTHER" id="PTHR11138:SF5">
    <property type="entry name" value="METHIONYL-TRNA FORMYLTRANSFERASE, MITOCHONDRIAL"/>
    <property type="match status" value="1"/>
</dbReference>
<evidence type="ECO:0000256" key="2">
    <source>
        <dbReference type="ARBA" id="ARBA00012261"/>
    </source>
</evidence>
<feature type="domain" description="Formyl transferase C-terminal" evidence="7">
    <location>
        <begin position="203"/>
        <end position="304"/>
    </location>
</feature>
<proteinExistence type="inferred from homology"/>
<protein>
    <recommendedName>
        <fullName evidence="2 5">Methionyl-tRNA formyltransferase</fullName>
        <ecNumber evidence="2 5">2.1.2.9</ecNumber>
    </recommendedName>
</protein>
<evidence type="ECO:0000256" key="1">
    <source>
        <dbReference type="ARBA" id="ARBA00010699"/>
    </source>
</evidence>
<feature type="binding site" evidence="5">
    <location>
        <begin position="109"/>
        <end position="112"/>
    </location>
    <ligand>
        <name>(6S)-5,6,7,8-tetrahydrofolate</name>
        <dbReference type="ChEBI" id="CHEBI:57453"/>
    </ligand>
</feature>
<dbReference type="InterPro" id="IPR041711">
    <property type="entry name" value="Met-tRNA-FMT_N"/>
</dbReference>
<evidence type="ECO:0000256" key="5">
    <source>
        <dbReference type="HAMAP-Rule" id="MF_00182"/>
    </source>
</evidence>
<dbReference type="FunFam" id="3.40.50.12230:FF:000001">
    <property type="entry name" value="Methionyl-tRNA formyltransferase"/>
    <property type="match status" value="1"/>
</dbReference>
<dbReference type="InterPro" id="IPR002376">
    <property type="entry name" value="Formyl_transf_N"/>
</dbReference>